<dbReference type="InterPro" id="IPR009027">
    <property type="entry name" value="Ribosomal_bL9/RNase_H1_N"/>
</dbReference>
<proteinExistence type="predicted"/>
<name>A0AAD7ACG9_9AGAR</name>
<feature type="region of interest" description="Disordered" evidence="1">
    <location>
        <begin position="465"/>
        <end position="496"/>
    </location>
</feature>
<feature type="region of interest" description="Disordered" evidence="1">
    <location>
        <begin position="605"/>
        <end position="627"/>
    </location>
</feature>
<accession>A0AAD7ACG9</accession>
<comment type="caution">
    <text evidence="3">The sequence shown here is derived from an EMBL/GenBank/DDBJ whole genome shotgun (WGS) entry which is preliminary data.</text>
</comment>
<feature type="compositionally biased region" description="Basic and acidic residues" evidence="1">
    <location>
        <begin position="697"/>
        <end position="720"/>
    </location>
</feature>
<feature type="compositionally biased region" description="Basic and acidic residues" evidence="1">
    <location>
        <begin position="933"/>
        <end position="947"/>
    </location>
</feature>
<protein>
    <recommendedName>
        <fullName evidence="2">Ribonuclease H1 N-terminal domain-containing protein</fullName>
    </recommendedName>
</protein>
<organism evidence="3 4">
    <name type="scientific">Mycena albidolilacea</name>
    <dbReference type="NCBI Taxonomy" id="1033008"/>
    <lineage>
        <taxon>Eukaryota</taxon>
        <taxon>Fungi</taxon>
        <taxon>Dikarya</taxon>
        <taxon>Basidiomycota</taxon>
        <taxon>Agaricomycotina</taxon>
        <taxon>Agaricomycetes</taxon>
        <taxon>Agaricomycetidae</taxon>
        <taxon>Agaricales</taxon>
        <taxon>Marasmiineae</taxon>
        <taxon>Mycenaceae</taxon>
        <taxon>Mycena</taxon>
    </lineage>
</organism>
<feature type="region of interest" description="Disordered" evidence="1">
    <location>
        <begin position="913"/>
        <end position="990"/>
    </location>
</feature>
<feature type="compositionally biased region" description="Low complexity" evidence="1">
    <location>
        <begin position="658"/>
        <end position="677"/>
    </location>
</feature>
<evidence type="ECO:0000313" key="3">
    <source>
        <dbReference type="EMBL" id="KAJ7354309.1"/>
    </source>
</evidence>
<feature type="compositionally biased region" description="Basic residues" evidence="1">
    <location>
        <begin position="948"/>
        <end position="965"/>
    </location>
</feature>
<dbReference type="Proteomes" id="UP001218218">
    <property type="component" value="Unassembled WGS sequence"/>
</dbReference>
<feature type="domain" description="Ribonuclease H1 N-terminal" evidence="2">
    <location>
        <begin position="32"/>
        <end position="71"/>
    </location>
</feature>
<gene>
    <name evidence="3" type="ORF">DFH08DRAFT_804231</name>
</gene>
<evidence type="ECO:0000259" key="2">
    <source>
        <dbReference type="Pfam" id="PF01693"/>
    </source>
</evidence>
<keyword evidence="4" id="KW-1185">Reference proteome</keyword>
<sequence>MDLRGGGRDHHYYCLPPFRRGDSEEKTGRGFPFYLVSQGRVLRIFDNWLETKASISSFPDNSYRGYNSVEECIEGWQALCRWGIHPHPVDPVHAVDTSPRKCVKAGAAPKQKVVDLKALCTPPCSPAVPPSPQKAGQHEESDKDFVNFAIWGAGVVSSSASSFANQGAGKSPVKPGKQGWVHGTKLAFFTAYKEDFIATSELKATGQDVADDIDEDEDVDTLLPEVAEARSAYYTKLRNKIAVRYHAQYGRNIRTKQVPKTFKQLFDKAELEPLEPTRKRELHYYSTNFYAERIKPLFVTCRAREKLPAEVAVCQQAMKEVWLAETPAFWAEISKTIDKIHEATIETYKVALANDTPSTAEEYSIALNNAAFYLTPFAEATQQQFGMNFLIAVGGLKSEACVHAGFSNGLVPRIWSDFDCGGFNTAQHSFVNFTHHCFIRTNDDIFVLSGEECRARALTAIPPASASGNGAADCRPDVDAHSTPADSPNTIPVAAAHPVLPPPPLTLLLPHPTAAAAAAPGTPTPNTDPDTTLFPGFGMSEDDDILFPMWGMDMDDTGYTGPVVGAALRWEMVLMSPAESMDYMAELAHMSLEMLDSANKRAEARHRAECDSNEAAAERARDEAVAERAQDEAAVECAQDKAAGAAAAEAAAEAAAAAEAPEAAEATAVEEAAAAEEQTGPKPKLAWLGAQSGGDVALERPEGHGEEAKEGQQDEEGGWKHHDKSSWPQEPINAVRAFERGKPWGGAEWESYVADFITLERASGFPVKGDIPAPQGEKNVRPEEIPMFMQCRRKWDKEVTLSSGIGPASAKGSFADRWWAWWMRAQPETRLQPNGKLGPAQAILLEEWVNISKMAGKNGLLLYMGGLLWWGEAAAAVTDLVMLLGDWQITVFEMLCTLRVAVAAMKSGFDSDAEEENEVMVVEPTTRTKRKRSEGDKRGGEDKENERPKKHRGARRMRKDRRQRGCVRGCKGRRNEQSKPYQAAGVMGQE</sequence>
<feature type="region of interest" description="Disordered" evidence="1">
    <location>
        <begin position="658"/>
        <end position="730"/>
    </location>
</feature>
<evidence type="ECO:0000256" key="1">
    <source>
        <dbReference type="SAM" id="MobiDB-lite"/>
    </source>
</evidence>
<evidence type="ECO:0000313" key="4">
    <source>
        <dbReference type="Proteomes" id="UP001218218"/>
    </source>
</evidence>
<dbReference type="Pfam" id="PF01693">
    <property type="entry name" value="Cauli_VI"/>
    <property type="match status" value="1"/>
</dbReference>
<dbReference type="SUPFAM" id="SSF55658">
    <property type="entry name" value="L9 N-domain-like"/>
    <property type="match status" value="1"/>
</dbReference>
<reference evidence="3" key="1">
    <citation type="submission" date="2023-03" db="EMBL/GenBank/DDBJ databases">
        <title>Massive genome expansion in bonnet fungi (Mycena s.s.) driven by repeated elements and novel gene families across ecological guilds.</title>
        <authorList>
            <consortium name="Lawrence Berkeley National Laboratory"/>
            <person name="Harder C.B."/>
            <person name="Miyauchi S."/>
            <person name="Viragh M."/>
            <person name="Kuo A."/>
            <person name="Thoen E."/>
            <person name="Andreopoulos B."/>
            <person name="Lu D."/>
            <person name="Skrede I."/>
            <person name="Drula E."/>
            <person name="Henrissat B."/>
            <person name="Morin E."/>
            <person name="Kohler A."/>
            <person name="Barry K."/>
            <person name="LaButti K."/>
            <person name="Morin E."/>
            <person name="Salamov A."/>
            <person name="Lipzen A."/>
            <person name="Mereny Z."/>
            <person name="Hegedus B."/>
            <person name="Baldrian P."/>
            <person name="Stursova M."/>
            <person name="Weitz H."/>
            <person name="Taylor A."/>
            <person name="Grigoriev I.V."/>
            <person name="Nagy L.G."/>
            <person name="Martin F."/>
            <person name="Kauserud H."/>
        </authorList>
    </citation>
    <scope>NUCLEOTIDE SEQUENCE</scope>
    <source>
        <strain evidence="3">CBHHK002</strain>
    </source>
</reference>
<dbReference type="EMBL" id="JARIHO010000010">
    <property type="protein sequence ID" value="KAJ7354309.1"/>
    <property type="molecule type" value="Genomic_DNA"/>
</dbReference>
<dbReference type="Gene3D" id="3.40.970.10">
    <property type="entry name" value="Ribonuclease H1, N-terminal domain"/>
    <property type="match status" value="1"/>
</dbReference>
<dbReference type="InterPro" id="IPR011320">
    <property type="entry name" value="RNase_H1_N"/>
</dbReference>
<dbReference type="AlphaFoldDB" id="A0AAD7ACG9"/>
<dbReference type="InterPro" id="IPR037056">
    <property type="entry name" value="RNase_H1_N_sf"/>
</dbReference>